<evidence type="ECO:0000256" key="8">
    <source>
        <dbReference type="ARBA" id="ARBA00014472"/>
    </source>
</evidence>
<dbReference type="OrthoDB" id="9804984at2"/>
<evidence type="ECO:0000256" key="17">
    <source>
        <dbReference type="PIRSR" id="PIRSR006468-1"/>
    </source>
</evidence>
<gene>
    <name evidence="18" type="ORF">PEB0149_001900</name>
</gene>
<evidence type="ECO:0000256" key="15">
    <source>
        <dbReference type="ARBA" id="ARBA00048798"/>
    </source>
</evidence>
<evidence type="ECO:0000256" key="2">
    <source>
        <dbReference type="ARBA" id="ARBA00003109"/>
    </source>
</evidence>
<evidence type="ECO:0000256" key="1">
    <source>
        <dbReference type="ARBA" id="ARBA00001933"/>
    </source>
</evidence>
<evidence type="ECO:0000256" key="11">
    <source>
        <dbReference type="ARBA" id="ARBA00022679"/>
    </source>
</evidence>
<evidence type="ECO:0000256" key="10">
    <source>
        <dbReference type="ARBA" id="ARBA00022605"/>
    </source>
</evidence>
<dbReference type="InterPro" id="IPR001544">
    <property type="entry name" value="Aminotrans_IV"/>
</dbReference>
<dbReference type="Gene3D" id="3.20.10.10">
    <property type="entry name" value="D-amino Acid Aminotransferase, subunit A, domain 2"/>
    <property type="match status" value="1"/>
</dbReference>
<dbReference type="EC" id="2.6.1.42" evidence="7"/>
<evidence type="ECO:0000313" key="18">
    <source>
        <dbReference type="EMBL" id="OLY42780.1"/>
    </source>
</evidence>
<dbReference type="InterPro" id="IPR043131">
    <property type="entry name" value="BCAT-like_N"/>
</dbReference>
<dbReference type="Proteomes" id="UP000187344">
    <property type="component" value="Unassembled WGS sequence"/>
</dbReference>
<dbReference type="SUPFAM" id="SSF56752">
    <property type="entry name" value="D-aminoacid aminotransferase-like PLP-dependent enzymes"/>
    <property type="match status" value="1"/>
</dbReference>
<dbReference type="AlphaFoldDB" id="A0A1R0F744"/>
<proteinExistence type="inferred from homology"/>
<dbReference type="EMBL" id="LXYT01000003">
    <property type="protein sequence ID" value="OLY42780.1"/>
    <property type="molecule type" value="Genomic_DNA"/>
</dbReference>
<dbReference type="CDD" id="cd01557">
    <property type="entry name" value="BCAT_beta_family"/>
    <property type="match status" value="1"/>
</dbReference>
<comment type="pathway">
    <text evidence="5">Amino-acid biosynthesis; L-leucine biosynthesis; L-leucine from 3-methyl-2-oxobutanoate: step 4/4.</text>
</comment>
<evidence type="ECO:0000313" key="19">
    <source>
        <dbReference type="Proteomes" id="UP000187344"/>
    </source>
</evidence>
<dbReference type="InterPro" id="IPR033939">
    <property type="entry name" value="BCAT_family"/>
</dbReference>
<evidence type="ECO:0000256" key="14">
    <source>
        <dbReference type="ARBA" id="ARBA00048212"/>
    </source>
</evidence>
<comment type="pathway">
    <text evidence="3">Amino-acid biosynthesis; L-isoleucine biosynthesis; L-isoleucine from 2-oxobutanoate: step 4/4.</text>
</comment>
<evidence type="ECO:0000256" key="7">
    <source>
        <dbReference type="ARBA" id="ARBA00013053"/>
    </source>
</evidence>
<dbReference type="GO" id="GO:0052654">
    <property type="term" value="F:L-leucine-2-oxoglutarate transaminase activity"/>
    <property type="evidence" value="ECO:0007669"/>
    <property type="project" value="RHEA"/>
</dbReference>
<accession>A0A1R0F744</accession>
<dbReference type="GO" id="GO:0009099">
    <property type="term" value="P:L-valine biosynthetic process"/>
    <property type="evidence" value="ECO:0007669"/>
    <property type="project" value="UniProtKB-UniPathway"/>
</dbReference>
<dbReference type="Pfam" id="PF01063">
    <property type="entry name" value="Aminotran_4"/>
    <property type="match status" value="1"/>
</dbReference>
<dbReference type="NCBIfam" id="TIGR01123">
    <property type="entry name" value="ilvE_II"/>
    <property type="match status" value="1"/>
</dbReference>
<comment type="catalytic activity">
    <reaction evidence="14">
        <text>L-valine + 2-oxoglutarate = 3-methyl-2-oxobutanoate + L-glutamate</text>
        <dbReference type="Rhea" id="RHEA:24813"/>
        <dbReference type="ChEBI" id="CHEBI:11851"/>
        <dbReference type="ChEBI" id="CHEBI:16810"/>
        <dbReference type="ChEBI" id="CHEBI:29985"/>
        <dbReference type="ChEBI" id="CHEBI:57762"/>
        <dbReference type="EC" id="2.6.1.42"/>
    </reaction>
</comment>
<evidence type="ECO:0000256" key="12">
    <source>
        <dbReference type="ARBA" id="ARBA00022898"/>
    </source>
</evidence>
<dbReference type="GO" id="GO:0052656">
    <property type="term" value="F:L-isoleucine-2-oxoglutarate transaminase activity"/>
    <property type="evidence" value="ECO:0007669"/>
    <property type="project" value="RHEA"/>
</dbReference>
<keyword evidence="11 18" id="KW-0808">Transferase</keyword>
<dbReference type="InterPro" id="IPR036038">
    <property type="entry name" value="Aminotransferase-like"/>
</dbReference>
<dbReference type="PANTHER" id="PTHR11825:SF44">
    <property type="entry name" value="BRANCHED-CHAIN-AMINO-ACID AMINOTRANSFERASE"/>
    <property type="match status" value="1"/>
</dbReference>
<evidence type="ECO:0000256" key="4">
    <source>
        <dbReference type="ARBA" id="ARBA00004931"/>
    </source>
</evidence>
<keyword evidence="9 18" id="KW-0032">Aminotransferase</keyword>
<evidence type="ECO:0000256" key="9">
    <source>
        <dbReference type="ARBA" id="ARBA00022576"/>
    </source>
</evidence>
<dbReference type="PANTHER" id="PTHR11825">
    <property type="entry name" value="SUBGROUP IIII AMINOTRANSFERASE"/>
    <property type="match status" value="1"/>
</dbReference>
<dbReference type="PIRSF" id="PIRSF006468">
    <property type="entry name" value="BCAT1"/>
    <property type="match status" value="1"/>
</dbReference>
<comment type="cofactor">
    <cofactor evidence="1">
        <name>pyridoxal 5'-phosphate</name>
        <dbReference type="ChEBI" id="CHEBI:597326"/>
    </cofactor>
</comment>
<comment type="pathway">
    <text evidence="4">Amino-acid biosynthesis; L-valine biosynthesis; L-valine from pyruvate: step 4/4.</text>
</comment>
<evidence type="ECO:0000256" key="16">
    <source>
        <dbReference type="ARBA" id="ARBA00049229"/>
    </source>
</evidence>
<dbReference type="NCBIfam" id="NF009897">
    <property type="entry name" value="PRK13357.1"/>
    <property type="match status" value="1"/>
</dbReference>
<dbReference type="Gene3D" id="3.30.470.10">
    <property type="match status" value="1"/>
</dbReference>
<comment type="function">
    <text evidence="2">Acts on leucine, isoleucine and valine.</text>
</comment>
<dbReference type="GO" id="GO:0009098">
    <property type="term" value="P:L-leucine biosynthetic process"/>
    <property type="evidence" value="ECO:0007669"/>
    <property type="project" value="UniProtKB-UniPathway"/>
</dbReference>
<evidence type="ECO:0000256" key="3">
    <source>
        <dbReference type="ARBA" id="ARBA00004824"/>
    </source>
</evidence>
<keyword evidence="12" id="KW-0663">Pyridoxal phosphate</keyword>
<dbReference type="UniPathway" id="UPA00048">
    <property type="reaction ID" value="UER00073"/>
</dbReference>
<feature type="modified residue" description="N6-(pyridoxal phosphate)lysine" evidence="17">
    <location>
        <position position="206"/>
    </location>
</feature>
<comment type="catalytic activity">
    <reaction evidence="15">
        <text>L-isoleucine + 2-oxoglutarate = (S)-3-methyl-2-oxopentanoate + L-glutamate</text>
        <dbReference type="Rhea" id="RHEA:24801"/>
        <dbReference type="ChEBI" id="CHEBI:16810"/>
        <dbReference type="ChEBI" id="CHEBI:29985"/>
        <dbReference type="ChEBI" id="CHEBI:35146"/>
        <dbReference type="ChEBI" id="CHEBI:58045"/>
        <dbReference type="EC" id="2.6.1.42"/>
    </reaction>
</comment>
<dbReference type="InterPro" id="IPR043132">
    <property type="entry name" value="BCAT-like_C"/>
</dbReference>
<evidence type="ECO:0000256" key="6">
    <source>
        <dbReference type="ARBA" id="ARBA00009320"/>
    </source>
</evidence>
<comment type="catalytic activity">
    <reaction evidence="16">
        <text>L-leucine + 2-oxoglutarate = 4-methyl-2-oxopentanoate + L-glutamate</text>
        <dbReference type="Rhea" id="RHEA:18321"/>
        <dbReference type="ChEBI" id="CHEBI:16810"/>
        <dbReference type="ChEBI" id="CHEBI:17865"/>
        <dbReference type="ChEBI" id="CHEBI:29985"/>
        <dbReference type="ChEBI" id="CHEBI:57427"/>
        <dbReference type="EC" id="2.6.1.42"/>
    </reaction>
</comment>
<dbReference type="GO" id="GO:0052655">
    <property type="term" value="F:L-valine-2-oxoglutarate transaminase activity"/>
    <property type="evidence" value="ECO:0007669"/>
    <property type="project" value="RHEA"/>
</dbReference>
<dbReference type="UniPathway" id="UPA00049">
    <property type="reaction ID" value="UER00062"/>
</dbReference>
<keyword evidence="13" id="KW-0100">Branched-chain amino acid biosynthesis</keyword>
<keyword evidence="10" id="KW-0028">Amino-acid biosynthesis</keyword>
<dbReference type="UniPathway" id="UPA00047">
    <property type="reaction ID" value="UER00058"/>
</dbReference>
<reference evidence="18 19" key="1">
    <citation type="submission" date="2016-12" db="EMBL/GenBank/DDBJ databases">
        <title>Comparative genomics of Bartonella apis.</title>
        <authorList>
            <person name="Engel P."/>
        </authorList>
    </citation>
    <scope>NUCLEOTIDE SEQUENCE [LARGE SCALE GENOMIC DNA]</scope>
    <source>
        <strain evidence="18 19">PEB0149</strain>
    </source>
</reference>
<sequence length="369" mass="40601">MTGSSTVLPFKIEKNTNPVSAEKRTELLKNPGFGRVFSDHMAVVQWTAGKGWHDAVITARKPFQIDPASAILHYGQEIFEGLKAYRAHDGRILLFRPEANAERFHNSAIRLAMPPIGNDVFLAAINELVKIDRNWIPEAPDSSLYLRPFMFANEAFLGVHPAKEYIFSVIASPVGSYFKSGSTKPVSVWLDTEFSRAGPGGTGEAKCGGNYASSLLAQINAEKNGCDQVLFLDVVERKWIEELGGMNVCFVMDDNRLITPKLDGTILHGVTRMSILQLAKDNGMKVEERSYSFDELKKDAKSGHLKEVFACGTAAVITPIGVFKYTGGETVIGNGNGGEITQHLRDQLIHIQKGEAKDPYGWVKTVKVD</sequence>
<comment type="caution">
    <text evidence="18">The sequence shown here is derived from an EMBL/GenBank/DDBJ whole genome shotgun (WGS) entry which is preliminary data.</text>
</comment>
<evidence type="ECO:0000256" key="13">
    <source>
        <dbReference type="ARBA" id="ARBA00023304"/>
    </source>
</evidence>
<organism evidence="18 19">
    <name type="scientific">Bartonella apis</name>
    <dbReference type="NCBI Taxonomy" id="1686310"/>
    <lineage>
        <taxon>Bacteria</taxon>
        <taxon>Pseudomonadati</taxon>
        <taxon>Pseudomonadota</taxon>
        <taxon>Alphaproteobacteria</taxon>
        <taxon>Hyphomicrobiales</taxon>
        <taxon>Bartonellaceae</taxon>
        <taxon>Bartonella</taxon>
    </lineage>
</organism>
<protein>
    <recommendedName>
        <fullName evidence="8">Probable branched-chain-amino-acid aminotransferase</fullName>
        <ecNumber evidence="7">2.6.1.42</ecNumber>
    </recommendedName>
</protein>
<name>A0A1R0F744_9HYPH</name>
<dbReference type="RefSeq" id="WP_075870617.1">
    <property type="nucleotide sequence ID" value="NZ_LXYT01000003.1"/>
</dbReference>
<evidence type="ECO:0000256" key="5">
    <source>
        <dbReference type="ARBA" id="ARBA00005072"/>
    </source>
</evidence>
<comment type="similarity">
    <text evidence="6">Belongs to the class-IV pyridoxal-phosphate-dependent aminotransferase family.</text>
</comment>
<keyword evidence="19" id="KW-1185">Reference proteome</keyword>
<dbReference type="GO" id="GO:0009097">
    <property type="term" value="P:isoleucine biosynthetic process"/>
    <property type="evidence" value="ECO:0007669"/>
    <property type="project" value="UniProtKB-UniPathway"/>
</dbReference>
<dbReference type="InterPro" id="IPR005786">
    <property type="entry name" value="B_amino_transII"/>
</dbReference>